<dbReference type="Proteomes" id="UP000014680">
    <property type="component" value="Unassembled WGS sequence"/>
</dbReference>
<reference evidence="6 7" key="1">
    <citation type="submission" date="2012-10" db="EMBL/GenBank/DDBJ databases">
        <authorList>
            <person name="Zafar N."/>
            <person name="Inman J."/>
            <person name="Hall N."/>
            <person name="Lorenzi H."/>
            <person name="Caler E."/>
        </authorList>
    </citation>
    <scope>NUCLEOTIDE SEQUENCE [LARGE SCALE GENOMIC DNA]</scope>
    <source>
        <strain evidence="6 7">IP1</strain>
    </source>
</reference>
<dbReference type="KEGG" id="eiv:EIN_490120"/>
<dbReference type="InterPro" id="IPR027267">
    <property type="entry name" value="AH/BAR_dom_sf"/>
</dbReference>
<dbReference type="GeneID" id="14887973"/>
<dbReference type="EMBL" id="KB206684">
    <property type="protein sequence ID" value="ELP88943.1"/>
    <property type="molecule type" value="Genomic_DNA"/>
</dbReference>
<dbReference type="OMA" id="KIMAECH"/>
<keyword evidence="3" id="KW-0597">Phosphoprotein</keyword>
<proteinExistence type="predicted"/>
<sequence>MKSLVFEVPAVTSFVDSFSSLTSGCIAYFHEKAEIEKDYGNRLLTLSKAPLRGASVCVQRLLPKDNMSTTLKNFIEKYTKQTTQLAECHINASKFIEENIIKTTKAAALQLEQRMSLINKEMNQRVRQYSDMVATIVRIKENKESATKELTKIRKQRPTKGKKAYHKFECKEGTLTDSIKKSNCDLKNCVALANKIRLNVYGKDMEDALEKSESVAKEWNCLIVGMFELGNDLDIELLKNSSKYCLKVQEGVKEISWDKDLEEFILKWKNVHVVNEIVLKTEDVNETPTVVTAPNMLNGSDSATSSSQDNQSS</sequence>
<dbReference type="InterPro" id="IPR001060">
    <property type="entry name" value="FCH_dom"/>
</dbReference>
<dbReference type="PANTHER" id="PTHR23065:SF7">
    <property type="entry name" value="NOSTRIN, ISOFORM H"/>
    <property type="match status" value="1"/>
</dbReference>
<dbReference type="GO" id="GO:0005737">
    <property type="term" value="C:cytoplasm"/>
    <property type="evidence" value="ECO:0007669"/>
    <property type="project" value="TreeGrafter"/>
</dbReference>
<dbReference type="AlphaFoldDB" id="A0A0A1U3X5"/>
<dbReference type="VEuPathDB" id="AmoebaDB:EIN_490120"/>
<dbReference type="Pfam" id="PF00611">
    <property type="entry name" value="FCH"/>
    <property type="match status" value="1"/>
</dbReference>
<evidence type="ECO:0000256" key="3">
    <source>
        <dbReference type="ARBA" id="ARBA00022553"/>
    </source>
</evidence>
<evidence type="ECO:0000313" key="7">
    <source>
        <dbReference type="Proteomes" id="UP000014680"/>
    </source>
</evidence>
<gene>
    <name evidence="6" type="ORF">EIN_490120</name>
</gene>
<name>A0A0A1U3X5_ENTIV</name>
<organism evidence="6 7">
    <name type="scientific">Entamoeba invadens IP1</name>
    <dbReference type="NCBI Taxonomy" id="370355"/>
    <lineage>
        <taxon>Eukaryota</taxon>
        <taxon>Amoebozoa</taxon>
        <taxon>Evosea</taxon>
        <taxon>Archamoebae</taxon>
        <taxon>Mastigamoebida</taxon>
        <taxon>Entamoebidae</taxon>
        <taxon>Entamoeba</taxon>
    </lineage>
</organism>
<evidence type="ECO:0000256" key="2">
    <source>
        <dbReference type="ARBA" id="ARBA00022490"/>
    </source>
</evidence>
<accession>A0A0A1U3X5</accession>
<dbReference type="OrthoDB" id="28838at2759"/>
<protein>
    <recommendedName>
        <fullName evidence="5">FCH domain-containing protein</fullName>
    </recommendedName>
</protein>
<feature type="region of interest" description="Disordered" evidence="4">
    <location>
        <begin position="291"/>
        <end position="313"/>
    </location>
</feature>
<dbReference type="GO" id="GO:0043226">
    <property type="term" value="C:organelle"/>
    <property type="evidence" value="ECO:0007669"/>
    <property type="project" value="UniProtKB-ARBA"/>
</dbReference>
<evidence type="ECO:0000259" key="5">
    <source>
        <dbReference type="Pfam" id="PF00611"/>
    </source>
</evidence>
<dbReference type="GO" id="GO:0005886">
    <property type="term" value="C:plasma membrane"/>
    <property type="evidence" value="ECO:0007669"/>
    <property type="project" value="TreeGrafter"/>
</dbReference>
<dbReference type="SUPFAM" id="SSF103657">
    <property type="entry name" value="BAR/IMD domain-like"/>
    <property type="match status" value="1"/>
</dbReference>
<keyword evidence="7" id="KW-1185">Reference proteome</keyword>
<keyword evidence="2" id="KW-0963">Cytoplasm</keyword>
<evidence type="ECO:0000256" key="1">
    <source>
        <dbReference type="ARBA" id="ARBA00004496"/>
    </source>
</evidence>
<dbReference type="PANTHER" id="PTHR23065">
    <property type="entry name" value="PROLINE-SERINE-THREONINE PHOSPHATASE INTERACTING PROTEIN 1"/>
    <property type="match status" value="1"/>
</dbReference>
<dbReference type="RefSeq" id="XP_004255714.1">
    <property type="nucleotide sequence ID" value="XM_004255666.1"/>
</dbReference>
<feature type="domain" description="FCH" evidence="5">
    <location>
        <begin position="26"/>
        <end position="90"/>
    </location>
</feature>
<evidence type="ECO:0000256" key="4">
    <source>
        <dbReference type="SAM" id="MobiDB-lite"/>
    </source>
</evidence>
<comment type="subcellular location">
    <subcellularLocation>
        <location evidence="1">Cytoplasm</location>
    </subcellularLocation>
</comment>
<evidence type="ECO:0000313" key="6">
    <source>
        <dbReference type="EMBL" id="ELP88943.1"/>
    </source>
</evidence>
<feature type="compositionally biased region" description="Low complexity" evidence="4">
    <location>
        <begin position="300"/>
        <end position="313"/>
    </location>
</feature>
<dbReference type="Gene3D" id="1.20.1270.60">
    <property type="entry name" value="Arfaptin homology (AH) domain/BAR domain"/>
    <property type="match status" value="1"/>
</dbReference>